<dbReference type="Proteomes" id="UP000278398">
    <property type="component" value="Unassembled WGS sequence"/>
</dbReference>
<evidence type="ECO:0000313" key="2">
    <source>
        <dbReference type="Proteomes" id="UP000278398"/>
    </source>
</evidence>
<comment type="caution">
    <text evidence="1">The sequence shown here is derived from an EMBL/GenBank/DDBJ whole genome shotgun (WGS) entry which is preliminary data.</text>
</comment>
<gene>
    <name evidence="1" type="ORF">EJC49_25030</name>
</gene>
<feature type="non-terminal residue" evidence="1">
    <location>
        <position position="1"/>
    </location>
</feature>
<dbReference type="EMBL" id="RWKW01000156">
    <property type="protein sequence ID" value="RST79538.1"/>
    <property type="molecule type" value="Genomic_DNA"/>
</dbReference>
<name>A0A3S0FY53_9HYPH</name>
<protein>
    <submittedName>
        <fullName evidence="1">Phage tail assembly chaperone</fullName>
    </submittedName>
</protein>
<dbReference type="Pfam" id="PF09550">
    <property type="entry name" value="Phage_TAC_6"/>
    <property type="match status" value="1"/>
</dbReference>
<sequence length="37" mass="4033">PRELAAALGMGLPARRAPDRADLAALMRRFPDEAERA</sequence>
<evidence type="ECO:0000313" key="1">
    <source>
        <dbReference type="EMBL" id="RST79538.1"/>
    </source>
</evidence>
<dbReference type="AlphaFoldDB" id="A0A3S0FY53"/>
<keyword evidence="2" id="KW-1185">Reference proteome</keyword>
<proteinExistence type="predicted"/>
<accession>A0A3S0FY53</accession>
<organism evidence="1 2">
    <name type="scientific">Aquibium carbonis</name>
    <dbReference type="NCBI Taxonomy" id="2495581"/>
    <lineage>
        <taxon>Bacteria</taxon>
        <taxon>Pseudomonadati</taxon>
        <taxon>Pseudomonadota</taxon>
        <taxon>Alphaproteobacteria</taxon>
        <taxon>Hyphomicrobiales</taxon>
        <taxon>Phyllobacteriaceae</taxon>
        <taxon>Aquibium</taxon>
    </lineage>
</organism>
<reference evidence="1 2" key="1">
    <citation type="submission" date="2018-12" db="EMBL/GenBank/DDBJ databases">
        <title>Mesorhizobium carbonis sp. nov., isolated from coal mine water.</title>
        <authorList>
            <person name="Xin W."/>
            <person name="Xu Z."/>
            <person name="Xiang F."/>
            <person name="Zhang J."/>
            <person name="Xi L."/>
            <person name="Liu J."/>
        </authorList>
    </citation>
    <scope>NUCLEOTIDE SEQUENCE [LARGE SCALE GENOMIC DNA]</scope>
    <source>
        <strain evidence="1 2">B2.3</strain>
    </source>
</reference>
<dbReference type="InterPro" id="IPR019056">
    <property type="entry name" value="Phage_TAC_6"/>
</dbReference>